<dbReference type="PANTHER" id="PTHR13866">
    <property type="entry name" value="SPARC OSTEONECTIN"/>
    <property type="match status" value="1"/>
</dbReference>
<gene>
    <name evidence="10" type="ORF">NXF25_005308</name>
</gene>
<evidence type="ECO:0000256" key="5">
    <source>
        <dbReference type="ARBA" id="ARBA00022974"/>
    </source>
</evidence>
<dbReference type="Proteomes" id="UP001474421">
    <property type="component" value="Unassembled WGS sequence"/>
</dbReference>
<evidence type="ECO:0000313" key="10">
    <source>
        <dbReference type="EMBL" id="KAK9406534.1"/>
    </source>
</evidence>
<dbReference type="GO" id="GO:0005518">
    <property type="term" value="F:collagen binding"/>
    <property type="evidence" value="ECO:0007669"/>
    <property type="project" value="TreeGrafter"/>
</dbReference>
<dbReference type="GO" id="GO:0050840">
    <property type="term" value="F:extracellular matrix binding"/>
    <property type="evidence" value="ECO:0007669"/>
    <property type="project" value="TreeGrafter"/>
</dbReference>
<name>A0AAW1BWD4_CROAD</name>
<evidence type="ECO:0000256" key="8">
    <source>
        <dbReference type="ARBA" id="ARBA00023207"/>
    </source>
</evidence>
<evidence type="ECO:0000256" key="2">
    <source>
        <dbReference type="ARBA" id="ARBA00022525"/>
    </source>
</evidence>
<keyword evidence="4" id="KW-0732">Signal</keyword>
<dbReference type="FunFam" id="3.30.60.30:FF:000003">
    <property type="entry name" value="SPARC/osteonectin, cwcv and kazal-like domains proteoglycan 3"/>
    <property type="match status" value="1"/>
</dbReference>
<keyword evidence="11" id="KW-1185">Reference proteome</keyword>
<dbReference type="SUPFAM" id="SSF100895">
    <property type="entry name" value="Kazal-type serine protease inhibitors"/>
    <property type="match status" value="1"/>
</dbReference>
<keyword evidence="2" id="KW-0964">Secreted</keyword>
<keyword evidence="5" id="KW-0654">Proteoglycan</keyword>
<reference evidence="10 11" key="1">
    <citation type="journal article" date="2024" name="Proc. Natl. Acad. Sci. U.S.A.">
        <title>The genetic regulatory architecture and epigenomic basis for age-related changes in rattlesnake venom.</title>
        <authorList>
            <person name="Hogan M.P."/>
            <person name="Holding M.L."/>
            <person name="Nystrom G.S."/>
            <person name="Colston T.J."/>
            <person name="Bartlett D.A."/>
            <person name="Mason A.J."/>
            <person name="Ellsworth S.A."/>
            <person name="Rautsaw R.M."/>
            <person name="Lawrence K.C."/>
            <person name="Strickland J.L."/>
            <person name="He B."/>
            <person name="Fraser P."/>
            <person name="Margres M.J."/>
            <person name="Gilbert D.M."/>
            <person name="Gibbs H.L."/>
            <person name="Parkinson C.L."/>
            <person name="Rokyta D.R."/>
        </authorList>
    </citation>
    <scope>NUCLEOTIDE SEQUENCE [LARGE SCALE GENOMIC DNA]</scope>
    <source>
        <strain evidence="10">DRR0105</strain>
    </source>
</reference>
<feature type="domain" description="Kazal-like" evidence="9">
    <location>
        <begin position="96"/>
        <end position="118"/>
    </location>
</feature>
<comment type="subcellular location">
    <subcellularLocation>
        <location evidence="1">Secreted</location>
        <location evidence="1">Extracellular space</location>
        <location evidence="1">Extracellular matrix</location>
    </subcellularLocation>
</comment>
<sequence>MRGAAPCTARIHGTAPYAVRMRGASPCAVPPPVRCAALDPSKDPCLKVKCSPHKVCVTHDYETATCVSRKQLVHSLRQKKGNLPQRHWAGSSNLVKCKPCPLTHASSVCGSDGHTYTTKV</sequence>
<evidence type="ECO:0000256" key="6">
    <source>
        <dbReference type="ARBA" id="ARBA00023157"/>
    </source>
</evidence>
<dbReference type="Gene3D" id="3.30.60.30">
    <property type="match status" value="1"/>
</dbReference>
<dbReference type="GO" id="GO:0005509">
    <property type="term" value="F:calcium ion binding"/>
    <property type="evidence" value="ECO:0007669"/>
    <property type="project" value="TreeGrafter"/>
</dbReference>
<keyword evidence="6" id="KW-1015">Disulfide bond</keyword>
<evidence type="ECO:0000259" key="9">
    <source>
        <dbReference type="Pfam" id="PF07648"/>
    </source>
</evidence>
<accession>A0AAW1BWD4</accession>
<dbReference type="GO" id="GO:0005615">
    <property type="term" value="C:extracellular space"/>
    <property type="evidence" value="ECO:0007669"/>
    <property type="project" value="TreeGrafter"/>
</dbReference>
<proteinExistence type="predicted"/>
<dbReference type="Pfam" id="PF07648">
    <property type="entry name" value="Kazal_2"/>
    <property type="match status" value="1"/>
</dbReference>
<dbReference type="EMBL" id="JAOTOJ010000002">
    <property type="protein sequence ID" value="KAK9406534.1"/>
    <property type="molecule type" value="Genomic_DNA"/>
</dbReference>
<organism evidence="10 11">
    <name type="scientific">Crotalus adamanteus</name>
    <name type="common">Eastern diamondback rattlesnake</name>
    <dbReference type="NCBI Taxonomy" id="8729"/>
    <lineage>
        <taxon>Eukaryota</taxon>
        <taxon>Metazoa</taxon>
        <taxon>Chordata</taxon>
        <taxon>Craniata</taxon>
        <taxon>Vertebrata</taxon>
        <taxon>Euteleostomi</taxon>
        <taxon>Lepidosauria</taxon>
        <taxon>Squamata</taxon>
        <taxon>Bifurcata</taxon>
        <taxon>Unidentata</taxon>
        <taxon>Episquamata</taxon>
        <taxon>Toxicofera</taxon>
        <taxon>Serpentes</taxon>
        <taxon>Colubroidea</taxon>
        <taxon>Viperidae</taxon>
        <taxon>Crotalinae</taxon>
        <taxon>Crotalus</taxon>
    </lineage>
</organism>
<evidence type="ECO:0000256" key="1">
    <source>
        <dbReference type="ARBA" id="ARBA00004498"/>
    </source>
</evidence>
<comment type="caution">
    <text evidence="10">The sequence shown here is derived from an EMBL/GenBank/DDBJ whole genome shotgun (WGS) entry which is preliminary data.</text>
</comment>
<dbReference type="InterPro" id="IPR036058">
    <property type="entry name" value="Kazal_dom_sf"/>
</dbReference>
<dbReference type="PANTHER" id="PTHR13866:SF17">
    <property type="entry name" value="TESTICAN-1"/>
    <property type="match status" value="1"/>
</dbReference>
<keyword evidence="7" id="KW-0325">Glycoprotein</keyword>
<keyword evidence="3" id="KW-0272">Extracellular matrix</keyword>
<evidence type="ECO:0000256" key="4">
    <source>
        <dbReference type="ARBA" id="ARBA00022729"/>
    </source>
</evidence>
<evidence type="ECO:0000256" key="7">
    <source>
        <dbReference type="ARBA" id="ARBA00023180"/>
    </source>
</evidence>
<dbReference type="AlphaFoldDB" id="A0AAW1BWD4"/>
<keyword evidence="8" id="KW-0357">Heparan sulfate</keyword>
<protein>
    <submittedName>
        <fullName evidence="10">Testican-1-like</fullName>
    </submittedName>
</protein>
<evidence type="ECO:0000313" key="11">
    <source>
        <dbReference type="Proteomes" id="UP001474421"/>
    </source>
</evidence>
<evidence type="ECO:0000256" key="3">
    <source>
        <dbReference type="ARBA" id="ARBA00022530"/>
    </source>
</evidence>
<dbReference type="InterPro" id="IPR002350">
    <property type="entry name" value="Kazal_dom"/>
</dbReference>